<feature type="region of interest" description="Disordered" evidence="1">
    <location>
        <begin position="326"/>
        <end position="356"/>
    </location>
</feature>
<feature type="compositionally biased region" description="Basic and acidic residues" evidence="1">
    <location>
        <begin position="332"/>
        <end position="341"/>
    </location>
</feature>
<feature type="region of interest" description="Disordered" evidence="1">
    <location>
        <begin position="368"/>
        <end position="391"/>
    </location>
</feature>
<name>A0A5J4WW03_9EUKA</name>
<evidence type="ECO:0000313" key="3">
    <source>
        <dbReference type="Proteomes" id="UP000324800"/>
    </source>
</evidence>
<dbReference type="EMBL" id="SNRW01000903">
    <property type="protein sequence ID" value="KAA6398692.1"/>
    <property type="molecule type" value="Genomic_DNA"/>
</dbReference>
<comment type="caution">
    <text evidence="2">The sequence shown here is derived from an EMBL/GenBank/DDBJ whole genome shotgun (WGS) entry which is preliminary data.</text>
</comment>
<evidence type="ECO:0000313" key="2">
    <source>
        <dbReference type="EMBL" id="KAA6398692.1"/>
    </source>
</evidence>
<accession>A0A5J4WW03</accession>
<organism evidence="2 3">
    <name type="scientific">Streblomastix strix</name>
    <dbReference type="NCBI Taxonomy" id="222440"/>
    <lineage>
        <taxon>Eukaryota</taxon>
        <taxon>Metamonada</taxon>
        <taxon>Preaxostyla</taxon>
        <taxon>Oxymonadida</taxon>
        <taxon>Streblomastigidae</taxon>
        <taxon>Streblomastix</taxon>
    </lineage>
</organism>
<dbReference type="Proteomes" id="UP000324800">
    <property type="component" value="Unassembled WGS sequence"/>
</dbReference>
<proteinExistence type="predicted"/>
<gene>
    <name evidence="2" type="ORF">EZS28_005784</name>
</gene>
<reference evidence="2 3" key="1">
    <citation type="submission" date="2019-03" db="EMBL/GenBank/DDBJ databases">
        <title>Single cell metagenomics reveals metabolic interactions within the superorganism composed of flagellate Streblomastix strix and complex community of Bacteroidetes bacteria on its surface.</title>
        <authorList>
            <person name="Treitli S.C."/>
            <person name="Kolisko M."/>
            <person name="Husnik F."/>
            <person name="Keeling P."/>
            <person name="Hampl V."/>
        </authorList>
    </citation>
    <scope>NUCLEOTIDE SEQUENCE [LARGE SCALE GENOMIC DNA]</scope>
    <source>
        <strain evidence="2">ST1C</strain>
    </source>
</reference>
<sequence length="391" mass="45735">MVLQGANFASFRDNQIRRNTTAPNPQLHRELSSQVIFSEFLISNLDITHFINTIDSTCTEMEYDRDIQLPSKHVCCTTMLRRKVNLYPDSDERNRLRGLISSSGLQWICVKRNSTISCVETDTRIRKSGPSNPERWLKLRKHDGTGTIYSATDDVYTNLDYTTILFRTADTKNIDIISIPRIWHIFNNTIISGFPLVRPFLAGSSFFKLQLLILQIAEHQRNPDKDDCIRFIAIFERREHIWDKLKSLHSEIFGHRNVKYQEGQVQKIMGNIIEDLEMASQNDNVFIQRRSRHEYLTISEWKAFWREVDTDLYLDIVRMELDEDDNHHHHHDHDDDHDHVNNHKHQKERNDSNVQLDFAGGRKRRIVISSESSGNGQNNDDCAEGLHLEID</sequence>
<dbReference type="AlphaFoldDB" id="A0A5J4WW03"/>
<feature type="compositionally biased region" description="Polar residues" evidence="1">
    <location>
        <begin position="369"/>
        <end position="380"/>
    </location>
</feature>
<evidence type="ECO:0000256" key="1">
    <source>
        <dbReference type="SAM" id="MobiDB-lite"/>
    </source>
</evidence>
<protein>
    <submittedName>
        <fullName evidence="2">Uncharacterized protein</fullName>
    </submittedName>
</protein>